<keyword evidence="10" id="KW-0256">Endoplasmic reticulum</keyword>
<dbReference type="SUPFAM" id="SSF69572">
    <property type="entry name" value="Activating enzymes of the ubiquitin-like proteins"/>
    <property type="match status" value="1"/>
</dbReference>
<dbReference type="InterPro" id="IPR015424">
    <property type="entry name" value="PyrdxlP-dep_Trfase"/>
</dbReference>
<comment type="catalytic activity">
    <reaction evidence="17">
        <text>L-serine + hexadecanoyl-CoA + H(+) = 3-oxosphinganine + CO2 + CoA</text>
        <dbReference type="Rhea" id="RHEA:14761"/>
        <dbReference type="ChEBI" id="CHEBI:15378"/>
        <dbReference type="ChEBI" id="CHEBI:16526"/>
        <dbReference type="ChEBI" id="CHEBI:33384"/>
        <dbReference type="ChEBI" id="CHEBI:57287"/>
        <dbReference type="ChEBI" id="CHEBI:57379"/>
        <dbReference type="ChEBI" id="CHEBI:58299"/>
        <dbReference type="EC" id="2.3.1.50"/>
    </reaction>
</comment>
<evidence type="ECO:0000256" key="17">
    <source>
        <dbReference type="ARBA" id="ARBA00048528"/>
    </source>
</evidence>
<dbReference type="GO" id="GO:0046512">
    <property type="term" value="P:sphingosine biosynthetic process"/>
    <property type="evidence" value="ECO:0007669"/>
    <property type="project" value="TreeGrafter"/>
</dbReference>
<gene>
    <name evidence="22" type="ORF">D9619_009865</name>
</gene>
<proteinExistence type="inferred from homology"/>
<keyword evidence="8" id="KW-0808">Transferase</keyword>
<accession>A0A8H5F661</accession>
<evidence type="ECO:0000256" key="12">
    <source>
        <dbReference type="ARBA" id="ARBA00022919"/>
    </source>
</evidence>
<feature type="domain" description="THIF-type NAD/FAD binding fold" evidence="21">
    <location>
        <begin position="890"/>
        <end position="1073"/>
    </location>
</feature>
<evidence type="ECO:0000256" key="3">
    <source>
        <dbReference type="ARBA" id="ARBA00004370"/>
    </source>
</evidence>
<dbReference type="GO" id="GO:0008641">
    <property type="term" value="F:ubiquitin-like modifier activating enzyme activity"/>
    <property type="evidence" value="ECO:0007669"/>
    <property type="project" value="InterPro"/>
</dbReference>
<evidence type="ECO:0000256" key="13">
    <source>
        <dbReference type="ARBA" id="ARBA00022989"/>
    </source>
</evidence>
<evidence type="ECO:0000256" key="15">
    <source>
        <dbReference type="ARBA" id="ARBA00023136"/>
    </source>
</evidence>
<comment type="caution">
    <text evidence="22">The sequence shown here is derived from an EMBL/GenBank/DDBJ whole genome shotgun (WGS) entry which is preliminary data.</text>
</comment>
<feature type="region of interest" description="Disordered" evidence="18">
    <location>
        <begin position="1"/>
        <end position="28"/>
    </location>
</feature>
<evidence type="ECO:0000256" key="14">
    <source>
        <dbReference type="ARBA" id="ARBA00023098"/>
    </source>
</evidence>
<evidence type="ECO:0000313" key="22">
    <source>
        <dbReference type="EMBL" id="KAF5325240.1"/>
    </source>
</evidence>
<reference evidence="22 23" key="1">
    <citation type="journal article" date="2020" name="ISME J.">
        <title>Uncovering the hidden diversity of litter-decomposition mechanisms in mushroom-forming fungi.</title>
        <authorList>
            <person name="Floudas D."/>
            <person name="Bentzer J."/>
            <person name="Ahren D."/>
            <person name="Johansson T."/>
            <person name="Persson P."/>
            <person name="Tunlid A."/>
        </authorList>
    </citation>
    <scope>NUCLEOTIDE SEQUENCE [LARGE SCALE GENOMIC DNA]</scope>
    <source>
        <strain evidence="22 23">CBS 101986</strain>
    </source>
</reference>
<evidence type="ECO:0000256" key="1">
    <source>
        <dbReference type="ARBA" id="ARBA00001933"/>
    </source>
</evidence>
<dbReference type="Pfam" id="PF00155">
    <property type="entry name" value="Aminotran_1_2"/>
    <property type="match status" value="2"/>
</dbReference>
<dbReference type="InterPro" id="IPR035985">
    <property type="entry name" value="Ubiquitin-activating_enz"/>
</dbReference>
<dbReference type="CDD" id="cd06454">
    <property type="entry name" value="KBL_like"/>
    <property type="match status" value="1"/>
</dbReference>
<evidence type="ECO:0000256" key="7">
    <source>
        <dbReference type="ARBA" id="ARBA00013220"/>
    </source>
</evidence>
<evidence type="ECO:0000256" key="19">
    <source>
        <dbReference type="SAM" id="Phobius"/>
    </source>
</evidence>
<evidence type="ECO:0000256" key="6">
    <source>
        <dbReference type="ARBA" id="ARBA00008392"/>
    </source>
</evidence>
<dbReference type="GO" id="GO:0017059">
    <property type="term" value="C:serine palmitoyltransferase complex"/>
    <property type="evidence" value="ECO:0007669"/>
    <property type="project" value="TreeGrafter"/>
</dbReference>
<comment type="cofactor">
    <cofactor evidence="1">
        <name>pyridoxal 5'-phosphate</name>
        <dbReference type="ChEBI" id="CHEBI:597326"/>
    </cofactor>
</comment>
<dbReference type="PANTHER" id="PTHR13693:SF3">
    <property type="entry name" value="LD36009P"/>
    <property type="match status" value="1"/>
</dbReference>
<feature type="domain" description="THIF-type NAD/FAD binding fold" evidence="21">
    <location>
        <begin position="848"/>
        <end position="886"/>
    </location>
</feature>
<feature type="transmembrane region" description="Helical" evidence="19">
    <location>
        <begin position="228"/>
        <end position="247"/>
    </location>
</feature>
<keyword evidence="9 19" id="KW-0812">Transmembrane</keyword>
<keyword evidence="23" id="KW-1185">Reference proteome</keyword>
<dbReference type="InterPro" id="IPR000594">
    <property type="entry name" value="ThiF_NAD_FAD-bd"/>
</dbReference>
<dbReference type="InterPro" id="IPR050087">
    <property type="entry name" value="AON_synthase_class-II"/>
</dbReference>
<dbReference type="EMBL" id="JAACJJ010000015">
    <property type="protein sequence ID" value="KAF5325240.1"/>
    <property type="molecule type" value="Genomic_DNA"/>
</dbReference>
<dbReference type="FunFam" id="3.40.640.10:FF:000047">
    <property type="entry name" value="serine palmitoyltransferase 2 isoform X1"/>
    <property type="match status" value="1"/>
</dbReference>
<dbReference type="InterPro" id="IPR015422">
    <property type="entry name" value="PyrdxlP-dep_Trfase_small"/>
</dbReference>
<keyword evidence="13 19" id="KW-1133">Transmembrane helix</keyword>
<comment type="similarity">
    <text evidence="6">Belongs to the class-II pyridoxal-phosphate-dependent aminotransferase family.</text>
</comment>
<sequence length="1218" mass="133897">MKRIDKARKKGIQEIARPRKTGGSHGSGKGGWAVLRELDLLTNIGNYWFTSAFFFLPHRDDSTNDDEDDPLGNLDPHLLPLTPPLLPPTTPASSHALQLALAVAHGAEQGEAVALHFQETLCKPSAAGFSSIADARARGATPTTTPALSLSSSITSSSEDTVLHEEDDYASTSNADGLLLPVRPPTSEQFFTTVHSEFGHCANEEYRTTSAHPAGTPLPVHVEQDPPYYILLSTYISYLILIVLGHVRDFIGKKLSPGSYKHLMPRDGYAPLNSDFDSFYTRRLKTRMDECFGQPVTGVAGRTIMLLDRISPDYNHTQIFTGTKTRALNISSYNYLGFAQARGGCADAVEESIKRYGVSTMGSRLEGGSSDLHTASEALVAKFIGMEDALITSMGFATNSTYIPALVGKGCLVISDELNHASIRFGVRISGAHVRMFKHNNMKSLEKLLREVISQGQPKTHRPWKKILVIVEGLYSMEGTLVNLPVILELKKKYKFYLFVDEAHSVGALGPHGRGVTDYFGINPRSIDILMGTFTKSFGAAGGYIAGNKVLIDRLRVHGHSGPYAEAMSPPVLTQVVASMASIMGVAPPLDTPSKGSSALTIREDPSTAYPGRAPASIIPSWISLPPALSSGSEGTSRLRRLAFNARFLHNGLIKLGFITYGHPASPIVPLLLFNPGKMNMFHRLMKDRATPIVVVVVAYPATPLVTSRVRFCVSAAHTKEDVDTVLRACDEVGDVLDLKHGIPRKERWSVDELIAAALAASAATAGLIHAYNTHTKRIRRRALDDEIRRSLADLDSLQPQPQSDDSLASPLDVHTPVDLSRLGHLEQSRRQEQTLEYDEDLIREQLARNYTFFGEEGMARIRKGRVVVVGCGGVGSWAAVMLVRSHATAGSADVGTPKVKCIEKALKGIAKWVKVDARVEIWRKEEGGALLEDADWVIDAIDNIQTKVDLLKYCHDNKIKVFSSMGAGAKSDPTRIQISDISYTIYDPLARSVRRRLRLLGVDSGIPVVYSTEVPGDVKLLPLPEEEFQKGPVKELTAFDDFRVRILPVLGPLPSIFGLNIATYILCEMAGKPINNPLPIKNRKKLYERIYRDLLHRESKIAGHQINPLTGNFSRLSIDEDDVALVFEDLYRGRSAVPPYDVPTRPTLVRWHPERPLSIDNCVVFELNDAEKHVRACWNPDGTASSTTTPEQLWGPEVTAVVERRIAEARKVRDWVM</sequence>
<dbReference type="InterPro" id="IPR001917">
    <property type="entry name" value="Aminotrans_II_pyridoxalP_BS"/>
</dbReference>
<dbReference type="Gene3D" id="3.40.50.720">
    <property type="entry name" value="NAD(P)-binding Rossmann-like Domain"/>
    <property type="match status" value="1"/>
</dbReference>
<keyword evidence="15 19" id="KW-0472">Membrane</keyword>
<evidence type="ECO:0000256" key="9">
    <source>
        <dbReference type="ARBA" id="ARBA00022692"/>
    </source>
</evidence>
<evidence type="ECO:0000259" key="21">
    <source>
        <dbReference type="Pfam" id="PF00899"/>
    </source>
</evidence>
<dbReference type="GO" id="GO:0005783">
    <property type="term" value="C:endoplasmic reticulum"/>
    <property type="evidence" value="ECO:0007669"/>
    <property type="project" value="UniProtKB-SubCell"/>
</dbReference>
<dbReference type="Proteomes" id="UP000567179">
    <property type="component" value="Unassembled WGS sequence"/>
</dbReference>
<dbReference type="GO" id="GO:0046513">
    <property type="term" value="P:ceramide biosynthetic process"/>
    <property type="evidence" value="ECO:0007669"/>
    <property type="project" value="TreeGrafter"/>
</dbReference>
<dbReference type="GO" id="GO:0030170">
    <property type="term" value="F:pyridoxal phosphate binding"/>
    <property type="evidence" value="ECO:0007669"/>
    <property type="project" value="InterPro"/>
</dbReference>
<dbReference type="AlphaFoldDB" id="A0A8H5F661"/>
<evidence type="ECO:0000256" key="16">
    <source>
        <dbReference type="ARBA" id="ARBA00023315"/>
    </source>
</evidence>
<organism evidence="22 23">
    <name type="scientific">Psilocybe cf. subviscida</name>
    <dbReference type="NCBI Taxonomy" id="2480587"/>
    <lineage>
        <taxon>Eukaryota</taxon>
        <taxon>Fungi</taxon>
        <taxon>Dikarya</taxon>
        <taxon>Basidiomycota</taxon>
        <taxon>Agaricomycotina</taxon>
        <taxon>Agaricomycetes</taxon>
        <taxon>Agaricomycetidae</taxon>
        <taxon>Agaricales</taxon>
        <taxon>Agaricineae</taxon>
        <taxon>Strophariaceae</taxon>
        <taxon>Psilocybe</taxon>
    </lineage>
</organism>
<dbReference type="EC" id="2.3.1.50" evidence="7"/>
<dbReference type="PROSITE" id="PS00599">
    <property type="entry name" value="AA_TRANSFER_CLASS_2"/>
    <property type="match status" value="1"/>
</dbReference>
<evidence type="ECO:0000259" key="20">
    <source>
        <dbReference type="Pfam" id="PF00155"/>
    </source>
</evidence>
<evidence type="ECO:0000256" key="11">
    <source>
        <dbReference type="ARBA" id="ARBA00022898"/>
    </source>
</evidence>
<name>A0A8H5F661_9AGAR</name>
<comment type="pathway">
    <text evidence="4">Lipid metabolism; sphingolipid metabolism.</text>
</comment>
<dbReference type="GO" id="GO:0016020">
    <property type="term" value="C:membrane"/>
    <property type="evidence" value="ECO:0007669"/>
    <property type="project" value="UniProtKB-SubCell"/>
</dbReference>
<feature type="domain" description="Aminotransferase class I/classII large" evidence="20">
    <location>
        <begin position="633"/>
        <end position="729"/>
    </location>
</feature>
<feature type="compositionally biased region" description="Basic residues" evidence="18">
    <location>
        <begin position="1"/>
        <end position="10"/>
    </location>
</feature>
<dbReference type="PANTHER" id="PTHR13693">
    <property type="entry name" value="CLASS II AMINOTRANSFERASE/8-AMINO-7-OXONONANOATE SYNTHASE"/>
    <property type="match status" value="1"/>
</dbReference>
<keyword evidence="11" id="KW-0663">Pyridoxal phosphate</keyword>
<dbReference type="SUPFAM" id="SSF53383">
    <property type="entry name" value="PLP-dependent transferases"/>
    <property type="match status" value="1"/>
</dbReference>
<evidence type="ECO:0000256" key="8">
    <source>
        <dbReference type="ARBA" id="ARBA00022679"/>
    </source>
</evidence>
<evidence type="ECO:0000256" key="2">
    <source>
        <dbReference type="ARBA" id="ARBA00004240"/>
    </source>
</evidence>
<dbReference type="GO" id="GO:0004758">
    <property type="term" value="F:serine C-palmitoyltransferase activity"/>
    <property type="evidence" value="ECO:0007669"/>
    <property type="project" value="UniProtKB-EC"/>
</dbReference>
<dbReference type="Pfam" id="PF00899">
    <property type="entry name" value="ThiF"/>
    <property type="match status" value="2"/>
</dbReference>
<evidence type="ECO:0000256" key="4">
    <source>
        <dbReference type="ARBA" id="ARBA00004760"/>
    </source>
</evidence>
<keyword evidence="16" id="KW-0012">Acyltransferase</keyword>
<dbReference type="InterPro" id="IPR015421">
    <property type="entry name" value="PyrdxlP-dep_Trfase_major"/>
</dbReference>
<comment type="pathway">
    <text evidence="5">Sphingolipid metabolism.</text>
</comment>
<keyword evidence="12" id="KW-0746">Sphingolipid metabolism</keyword>
<evidence type="ECO:0000313" key="23">
    <source>
        <dbReference type="Proteomes" id="UP000567179"/>
    </source>
</evidence>
<feature type="domain" description="Aminotransferase class I/classII large" evidence="20">
    <location>
        <begin position="328"/>
        <end position="573"/>
    </location>
</feature>
<keyword evidence="14" id="KW-0443">Lipid metabolism</keyword>
<evidence type="ECO:0000256" key="10">
    <source>
        <dbReference type="ARBA" id="ARBA00022824"/>
    </source>
</evidence>
<dbReference type="InterPro" id="IPR004839">
    <property type="entry name" value="Aminotransferase_I/II_large"/>
</dbReference>
<evidence type="ECO:0000256" key="5">
    <source>
        <dbReference type="ARBA" id="ARBA00004991"/>
    </source>
</evidence>
<comment type="subcellular location">
    <subcellularLocation>
        <location evidence="2">Endoplasmic reticulum</location>
    </subcellularLocation>
    <subcellularLocation>
        <location evidence="3">Membrane</location>
    </subcellularLocation>
</comment>
<dbReference type="OrthoDB" id="65434at2759"/>
<dbReference type="Gene3D" id="3.90.1150.10">
    <property type="entry name" value="Aspartate Aminotransferase, domain 1"/>
    <property type="match status" value="2"/>
</dbReference>
<protein>
    <recommendedName>
        <fullName evidence="7">serine C-palmitoyltransferase</fullName>
        <ecNumber evidence="7">2.3.1.50</ecNumber>
    </recommendedName>
</protein>
<dbReference type="Gene3D" id="3.40.640.10">
    <property type="entry name" value="Type I PLP-dependent aspartate aminotransferase-like (Major domain)"/>
    <property type="match status" value="1"/>
</dbReference>
<evidence type="ECO:0000256" key="18">
    <source>
        <dbReference type="SAM" id="MobiDB-lite"/>
    </source>
</evidence>